<dbReference type="InterPro" id="IPR029058">
    <property type="entry name" value="AB_hydrolase_fold"/>
</dbReference>
<accession>A0ABN2W8P3</accession>
<feature type="domain" description="AB hydrolase-1" evidence="2">
    <location>
        <begin position="67"/>
        <end position="304"/>
    </location>
</feature>
<feature type="region of interest" description="Disordered" evidence="1">
    <location>
        <begin position="1"/>
        <end position="38"/>
    </location>
</feature>
<sequence>MGKGGAAVRHAHAQGQEKAQAQAQGKAQGRGRSGGVRDVDMTVVADDGVPLAGTLTLPPGSGPHPAVVLLHGSGPLDREGNTPKVRVGLATPLAEALAAEGIATLRYDRRGVGGTPGDWRAAGFVDNRLDGAAAVRSLAARPDIRADAVAVVGHSEGAVHAMALGARPDVSAVVLLAGYACRGEDAFRWQARSILGSLPAPVRLLRPAFRVFGRRQLRRFAAGTTDVSRVAGIPVNARWTREMLRHDTRTDLAALRVPVLALTGEKDLQIDPGHLETIRRLVPEPGGAEAHRIPDLTHVLRRDPGRPSMSAYRRLLREPVDPEVLTRVTDWLAARLDN</sequence>
<dbReference type="InterPro" id="IPR053145">
    <property type="entry name" value="AB_hydrolase_Est10"/>
</dbReference>
<organism evidence="3 4">
    <name type="scientific">Streptomyces albiaxialis</name>
    <dbReference type="NCBI Taxonomy" id="329523"/>
    <lineage>
        <taxon>Bacteria</taxon>
        <taxon>Bacillati</taxon>
        <taxon>Actinomycetota</taxon>
        <taxon>Actinomycetes</taxon>
        <taxon>Kitasatosporales</taxon>
        <taxon>Streptomycetaceae</taxon>
        <taxon>Streptomyces</taxon>
    </lineage>
</organism>
<reference evidence="3 4" key="1">
    <citation type="journal article" date="2019" name="Int. J. Syst. Evol. Microbiol.">
        <title>The Global Catalogue of Microorganisms (GCM) 10K type strain sequencing project: providing services to taxonomists for standard genome sequencing and annotation.</title>
        <authorList>
            <consortium name="The Broad Institute Genomics Platform"/>
            <consortium name="The Broad Institute Genome Sequencing Center for Infectious Disease"/>
            <person name="Wu L."/>
            <person name="Ma J."/>
        </authorList>
    </citation>
    <scope>NUCLEOTIDE SEQUENCE [LARGE SCALE GENOMIC DNA]</scope>
    <source>
        <strain evidence="3 4">JCM 15478</strain>
    </source>
</reference>
<keyword evidence="4" id="KW-1185">Reference proteome</keyword>
<dbReference type="SUPFAM" id="SSF53474">
    <property type="entry name" value="alpha/beta-Hydrolases"/>
    <property type="match status" value="1"/>
</dbReference>
<feature type="compositionally biased region" description="Low complexity" evidence="1">
    <location>
        <begin position="13"/>
        <end position="27"/>
    </location>
</feature>
<dbReference type="Proteomes" id="UP001500016">
    <property type="component" value="Unassembled WGS sequence"/>
</dbReference>
<dbReference type="GO" id="GO:0016787">
    <property type="term" value="F:hydrolase activity"/>
    <property type="evidence" value="ECO:0007669"/>
    <property type="project" value="UniProtKB-KW"/>
</dbReference>
<dbReference type="PANTHER" id="PTHR43265:SF1">
    <property type="entry name" value="ESTERASE ESTD"/>
    <property type="match status" value="1"/>
</dbReference>
<evidence type="ECO:0000313" key="3">
    <source>
        <dbReference type="EMBL" id="GAA2084760.1"/>
    </source>
</evidence>
<dbReference type="PANTHER" id="PTHR43265">
    <property type="entry name" value="ESTERASE ESTD"/>
    <property type="match status" value="1"/>
</dbReference>
<name>A0ABN2W8P3_9ACTN</name>
<gene>
    <name evidence="3" type="ORF">GCM10009801_46110</name>
</gene>
<comment type="caution">
    <text evidence="3">The sequence shown here is derived from an EMBL/GenBank/DDBJ whole genome shotgun (WGS) entry which is preliminary data.</text>
</comment>
<dbReference type="EMBL" id="BAAAPE010000012">
    <property type="protein sequence ID" value="GAA2084760.1"/>
    <property type="molecule type" value="Genomic_DNA"/>
</dbReference>
<keyword evidence="3" id="KW-0378">Hydrolase</keyword>
<dbReference type="Gene3D" id="3.40.50.1820">
    <property type="entry name" value="alpha/beta hydrolase"/>
    <property type="match status" value="1"/>
</dbReference>
<dbReference type="Pfam" id="PF12697">
    <property type="entry name" value="Abhydrolase_6"/>
    <property type="match status" value="1"/>
</dbReference>
<evidence type="ECO:0000256" key="1">
    <source>
        <dbReference type="SAM" id="MobiDB-lite"/>
    </source>
</evidence>
<protein>
    <submittedName>
        <fullName evidence="3">Alpha/beta hydrolase</fullName>
    </submittedName>
</protein>
<dbReference type="InterPro" id="IPR000073">
    <property type="entry name" value="AB_hydrolase_1"/>
</dbReference>
<evidence type="ECO:0000313" key="4">
    <source>
        <dbReference type="Proteomes" id="UP001500016"/>
    </source>
</evidence>
<proteinExistence type="predicted"/>
<evidence type="ECO:0000259" key="2">
    <source>
        <dbReference type="Pfam" id="PF12697"/>
    </source>
</evidence>